<comment type="subcellular location">
    <subcellularLocation>
        <location evidence="1">Endomembrane system</location>
        <topology evidence="1">Multi-pass membrane protein</topology>
    </subcellularLocation>
    <subcellularLocation>
        <location evidence="5">Membrane</location>
        <topology evidence="5">Multi-pass membrane protein</topology>
    </subcellularLocation>
</comment>
<evidence type="ECO:0000256" key="2">
    <source>
        <dbReference type="ARBA" id="ARBA00022692"/>
    </source>
</evidence>
<evidence type="ECO:0000256" key="6">
    <source>
        <dbReference type="SAM" id="MobiDB-lite"/>
    </source>
</evidence>
<evidence type="ECO:0000259" key="9">
    <source>
        <dbReference type="Pfam" id="PF00662"/>
    </source>
</evidence>
<feature type="transmembrane region" description="Helical" evidence="7">
    <location>
        <begin position="399"/>
        <end position="419"/>
    </location>
</feature>
<dbReference type="PANTHER" id="PTHR42829">
    <property type="entry name" value="NADH-UBIQUINONE OXIDOREDUCTASE CHAIN 5"/>
    <property type="match status" value="1"/>
</dbReference>
<sequence length="761" mass="81764">MSWQTFAAVVVVFAPLIGAIIGGAVNLFTPLNDAFTKLATADDGAHGHDDHDDHHGHASIPANRAKLDKLAMIVTTGLVVMAALCAASLFFAQFFAASSGVADTQSVLIARWIDVGAMQANWAIRIDTMSIVMMFVVTSVSSLVHIYSWGYMSHDMGRARFFTYLSLFTFMMLMLITADNFLQLFFGWEGVGLASYLLIGFWYHKPSANAASIKAFVTNRVGDVGFALGIMTVFLVFGTVEFAPVFEAIKTNATVTPFAFGEAGHAQDVVISVLGVTAPAMEIIGVLLFIGAMGKSAQLLLHVWLPDAMEGPTPVSALIHAATMVTAGVVLVVLCSPIYEFTTYASAMITFIGAATAIFAATVALMQNDIKRVIAYSTCSQLGYMFFAAGVGAYDAAMFHLFTHAFFKAMLFLTAGAVIHGLADEQDMRKMGGLRAKMPIAWLMMLIGTLAITGVGIPGTHIGFAGFFSKDAILEEAFLSGGMYAQFAFWAGIVAALLTSFYSWRLMIMTFHGKTRANKHDFDHAHDAPLVMGMPLYLLAGGAVLAGVVFYSAFIGDLTKVNKDFWGSSIYKAEIAETSHDGEDGHAPVTEHVVAANSHGEENHGDDHAEASGHAAADADHGDGHHGIHPPTWVLWAPFCAWMSGLVLAIIFYGFVPHIPRSMGERSGPMHAFLSNKWYFDEIYDFVFVKGSKALGDFFWKIIDMKIIDGLGPNGISNLTKASAGGLSRLHTGYLYHYAFIILIAAVVFGAVALSGQSGAN</sequence>
<evidence type="ECO:0000256" key="3">
    <source>
        <dbReference type="ARBA" id="ARBA00022989"/>
    </source>
</evidence>
<dbReference type="KEGG" id="hba:Hbal_1729"/>
<dbReference type="InterPro" id="IPR001750">
    <property type="entry name" value="ND/Mrp_TM"/>
</dbReference>
<dbReference type="GO" id="GO:0042773">
    <property type="term" value="P:ATP synthesis coupled electron transport"/>
    <property type="evidence" value="ECO:0007669"/>
    <property type="project" value="InterPro"/>
</dbReference>
<feature type="transmembrane region" description="Helical" evidence="7">
    <location>
        <begin position="161"/>
        <end position="178"/>
    </location>
</feature>
<feature type="transmembrane region" description="Helical" evidence="7">
    <location>
        <begin position="633"/>
        <end position="656"/>
    </location>
</feature>
<dbReference type="GO" id="GO:0003954">
    <property type="term" value="F:NADH dehydrogenase activity"/>
    <property type="evidence" value="ECO:0007669"/>
    <property type="project" value="TreeGrafter"/>
</dbReference>
<dbReference type="InterPro" id="IPR003945">
    <property type="entry name" value="NU5C-like"/>
</dbReference>
<feature type="transmembrane region" description="Helical" evidence="7">
    <location>
        <begin position="536"/>
        <end position="556"/>
    </location>
</feature>
<dbReference type="EC" id="1.6.99.5" evidence="10"/>
<feature type="transmembrane region" description="Helical" evidence="7">
    <location>
        <begin position="224"/>
        <end position="249"/>
    </location>
</feature>
<feature type="transmembrane region" description="Helical" evidence="7">
    <location>
        <begin position="440"/>
        <end position="464"/>
    </location>
</feature>
<evidence type="ECO:0000256" key="5">
    <source>
        <dbReference type="RuleBase" id="RU000320"/>
    </source>
</evidence>
<keyword evidence="10" id="KW-0560">Oxidoreductase</keyword>
<feature type="transmembrane region" description="Helical" evidence="7">
    <location>
        <begin position="345"/>
        <end position="366"/>
    </location>
</feature>
<dbReference type="PANTHER" id="PTHR42829:SF2">
    <property type="entry name" value="NADH-UBIQUINONE OXIDOREDUCTASE CHAIN 5"/>
    <property type="match status" value="1"/>
</dbReference>
<organism evidence="10 11">
    <name type="scientific">Hirschia baltica (strain ATCC 49814 / DSM 5838 / IFAM 1418)</name>
    <dbReference type="NCBI Taxonomy" id="582402"/>
    <lineage>
        <taxon>Bacteria</taxon>
        <taxon>Pseudomonadati</taxon>
        <taxon>Pseudomonadota</taxon>
        <taxon>Alphaproteobacteria</taxon>
        <taxon>Hyphomonadales</taxon>
        <taxon>Hyphomonadaceae</taxon>
        <taxon>Hirschia</taxon>
    </lineage>
</organism>
<keyword evidence="2 5" id="KW-0812">Transmembrane</keyword>
<dbReference type="InterPro" id="IPR018393">
    <property type="entry name" value="NADHpl_OxRdtase_5_subgr"/>
</dbReference>
<name>C6XJX2_HIRBI</name>
<keyword evidence="11" id="KW-1185">Reference proteome</keyword>
<feature type="transmembrane region" description="Helical" evidence="7">
    <location>
        <begin position="373"/>
        <end position="393"/>
    </location>
</feature>
<dbReference type="GO" id="GO:0008137">
    <property type="term" value="F:NADH dehydrogenase (ubiquinone) activity"/>
    <property type="evidence" value="ECO:0007669"/>
    <property type="project" value="InterPro"/>
</dbReference>
<dbReference type="HOGENOM" id="CLU_007100_6_0_5"/>
<evidence type="ECO:0000256" key="4">
    <source>
        <dbReference type="ARBA" id="ARBA00023136"/>
    </source>
</evidence>
<feature type="domain" description="NADH:quinone oxidoreductase/Mrp antiporter transmembrane" evidence="8">
    <location>
        <begin position="178"/>
        <end position="488"/>
    </location>
</feature>
<feature type="transmembrane region" description="Helical" evidence="7">
    <location>
        <begin position="128"/>
        <end position="149"/>
    </location>
</feature>
<dbReference type="NCBIfam" id="NF005141">
    <property type="entry name" value="PRK06590.1"/>
    <property type="match status" value="1"/>
</dbReference>
<feature type="domain" description="NADH-Ubiquinone oxidoreductase (complex I) chain 5 N-terminal" evidence="9">
    <location>
        <begin position="112"/>
        <end position="162"/>
    </location>
</feature>
<keyword evidence="4 7" id="KW-0472">Membrane</keyword>
<feature type="transmembrane region" description="Helical" evidence="7">
    <location>
        <begin position="484"/>
        <end position="504"/>
    </location>
</feature>
<dbReference type="AlphaFoldDB" id="C6XJX2"/>
<feature type="transmembrane region" description="Helical" evidence="7">
    <location>
        <begin position="315"/>
        <end position="339"/>
    </location>
</feature>
<dbReference type="STRING" id="582402.Hbal_1729"/>
<feature type="transmembrane region" description="Helical" evidence="7">
    <location>
        <begin position="70"/>
        <end position="96"/>
    </location>
</feature>
<dbReference type="eggNOG" id="COG1009">
    <property type="taxonomic scope" value="Bacteria"/>
</dbReference>
<evidence type="ECO:0000256" key="7">
    <source>
        <dbReference type="SAM" id="Phobius"/>
    </source>
</evidence>
<dbReference type="InterPro" id="IPR001516">
    <property type="entry name" value="Proton_antipo_N"/>
</dbReference>
<dbReference type="Proteomes" id="UP000002745">
    <property type="component" value="Chromosome"/>
</dbReference>
<keyword evidence="3 7" id="KW-1133">Transmembrane helix</keyword>
<dbReference type="OrthoDB" id="9811798at2"/>
<dbReference type="Gene3D" id="1.20.5.2700">
    <property type="match status" value="1"/>
</dbReference>
<dbReference type="PRINTS" id="PR01434">
    <property type="entry name" value="NADHDHGNASE5"/>
</dbReference>
<gene>
    <name evidence="10" type="ordered locus">Hbal_1729</name>
</gene>
<dbReference type="Pfam" id="PF00662">
    <property type="entry name" value="Proton_antipo_N"/>
    <property type="match status" value="1"/>
</dbReference>
<proteinExistence type="predicted"/>
<protein>
    <submittedName>
        <fullName evidence="10">Proton-translocating NADH-quinone oxidoreductase, chain L</fullName>
        <ecNumber evidence="10">1.6.99.5</ecNumber>
    </submittedName>
</protein>
<feature type="region of interest" description="Disordered" evidence="6">
    <location>
        <begin position="599"/>
        <end position="624"/>
    </location>
</feature>
<accession>C6XJX2</accession>
<evidence type="ECO:0000256" key="1">
    <source>
        <dbReference type="ARBA" id="ARBA00004127"/>
    </source>
</evidence>
<dbReference type="RefSeq" id="WP_015827567.1">
    <property type="nucleotide sequence ID" value="NC_012982.1"/>
</dbReference>
<evidence type="ECO:0000313" key="11">
    <source>
        <dbReference type="Proteomes" id="UP000002745"/>
    </source>
</evidence>
<dbReference type="NCBIfam" id="TIGR01974">
    <property type="entry name" value="NDH_I_L"/>
    <property type="match status" value="1"/>
</dbReference>
<dbReference type="GO" id="GO:0012505">
    <property type="term" value="C:endomembrane system"/>
    <property type="evidence" value="ECO:0007669"/>
    <property type="project" value="UniProtKB-SubCell"/>
</dbReference>
<feature type="transmembrane region" description="Helical" evidence="7">
    <location>
        <begin position="184"/>
        <end position="203"/>
    </location>
</feature>
<dbReference type="EMBL" id="CP001678">
    <property type="protein sequence ID" value="ACT59417.1"/>
    <property type="molecule type" value="Genomic_DNA"/>
</dbReference>
<dbReference type="Pfam" id="PF00361">
    <property type="entry name" value="Proton_antipo_M"/>
    <property type="match status" value="1"/>
</dbReference>
<feature type="transmembrane region" description="Helical" evidence="7">
    <location>
        <begin position="269"/>
        <end position="294"/>
    </location>
</feature>
<evidence type="ECO:0000259" key="8">
    <source>
        <dbReference type="Pfam" id="PF00361"/>
    </source>
</evidence>
<feature type="transmembrane region" description="Helical" evidence="7">
    <location>
        <begin position="735"/>
        <end position="754"/>
    </location>
</feature>
<reference evidence="11" key="1">
    <citation type="journal article" date="2011" name="J. Bacteriol.">
        <title>Genome sequences of eight morphologically diverse alphaproteobacteria.</title>
        <authorList>
            <consortium name="US DOE Joint Genome Institute"/>
            <person name="Brown P.J."/>
            <person name="Kysela D.T."/>
            <person name="Buechlein A."/>
            <person name="Hemmerich C."/>
            <person name="Brun Y.V."/>
        </authorList>
    </citation>
    <scope>NUCLEOTIDE SEQUENCE [LARGE SCALE GENOMIC DNA]</scope>
    <source>
        <strain evidence="11">ATCC 49814 / DSM 5838 / IFAM 1418</strain>
    </source>
</reference>
<evidence type="ECO:0000313" key="10">
    <source>
        <dbReference type="EMBL" id="ACT59417.1"/>
    </source>
</evidence>
<feature type="transmembrane region" description="Helical" evidence="7">
    <location>
        <begin position="6"/>
        <end position="28"/>
    </location>
</feature>
<dbReference type="GO" id="GO:0015990">
    <property type="term" value="P:electron transport coupled proton transport"/>
    <property type="evidence" value="ECO:0007669"/>
    <property type="project" value="TreeGrafter"/>
</dbReference>
<dbReference type="GO" id="GO:0016020">
    <property type="term" value="C:membrane"/>
    <property type="evidence" value="ECO:0007669"/>
    <property type="project" value="UniProtKB-SubCell"/>
</dbReference>